<evidence type="ECO:0000256" key="2">
    <source>
        <dbReference type="ARBA" id="ARBA00023125"/>
    </source>
</evidence>
<protein>
    <submittedName>
        <fullName evidence="5">Regulatory protein, luxR family</fullName>
    </submittedName>
</protein>
<dbReference type="PRINTS" id="PR00038">
    <property type="entry name" value="HTHLUXR"/>
</dbReference>
<gene>
    <name evidence="5" type="ORF">SAMN02745165_01988</name>
</gene>
<dbReference type="GO" id="GO:0003677">
    <property type="term" value="F:DNA binding"/>
    <property type="evidence" value="ECO:0007669"/>
    <property type="project" value="UniProtKB-KW"/>
</dbReference>
<evidence type="ECO:0000259" key="4">
    <source>
        <dbReference type="PROSITE" id="PS50043"/>
    </source>
</evidence>
<dbReference type="STRING" id="1122189.SAMN02745165_01988"/>
<dbReference type="CDD" id="cd06170">
    <property type="entry name" value="LuxR_C_like"/>
    <property type="match status" value="1"/>
</dbReference>
<reference evidence="5 6" key="1">
    <citation type="submission" date="2016-11" db="EMBL/GenBank/DDBJ databases">
        <authorList>
            <person name="Jaros S."/>
            <person name="Januszkiewicz K."/>
            <person name="Wedrychowicz H."/>
        </authorList>
    </citation>
    <scope>NUCLEOTIDE SEQUENCE [LARGE SCALE GENOMIC DNA]</scope>
    <source>
        <strain evidence="5 6">DSM 5091</strain>
    </source>
</reference>
<dbReference type="EMBL" id="FQZT01000006">
    <property type="protein sequence ID" value="SHJ28777.1"/>
    <property type="molecule type" value="Genomic_DNA"/>
</dbReference>
<feature type="domain" description="HTH luxR-type" evidence="4">
    <location>
        <begin position="166"/>
        <end position="231"/>
    </location>
</feature>
<evidence type="ECO:0000313" key="5">
    <source>
        <dbReference type="EMBL" id="SHJ28777.1"/>
    </source>
</evidence>
<dbReference type="PROSITE" id="PS50043">
    <property type="entry name" value="HTH_LUXR_2"/>
    <property type="match status" value="1"/>
</dbReference>
<proteinExistence type="predicted"/>
<name>A0A1M6I2S4_MALRU</name>
<organism evidence="5 6">
    <name type="scientific">Malonomonas rubra DSM 5091</name>
    <dbReference type="NCBI Taxonomy" id="1122189"/>
    <lineage>
        <taxon>Bacteria</taxon>
        <taxon>Pseudomonadati</taxon>
        <taxon>Thermodesulfobacteriota</taxon>
        <taxon>Desulfuromonadia</taxon>
        <taxon>Desulfuromonadales</taxon>
        <taxon>Geopsychrobacteraceae</taxon>
        <taxon>Malonomonas</taxon>
    </lineage>
</organism>
<dbReference type="Pfam" id="PF00196">
    <property type="entry name" value="GerE"/>
    <property type="match status" value="1"/>
</dbReference>
<dbReference type="PANTHER" id="PTHR44688">
    <property type="entry name" value="DNA-BINDING TRANSCRIPTIONAL ACTIVATOR DEVR_DOSR"/>
    <property type="match status" value="1"/>
</dbReference>
<dbReference type="PANTHER" id="PTHR44688:SF16">
    <property type="entry name" value="DNA-BINDING TRANSCRIPTIONAL ACTIVATOR DEVR_DOSR"/>
    <property type="match status" value="1"/>
</dbReference>
<dbReference type="FunFam" id="1.10.10.10:FF:000153">
    <property type="entry name" value="LuxR family transcriptional regulator"/>
    <property type="match status" value="1"/>
</dbReference>
<dbReference type="RefSeq" id="WP_072908414.1">
    <property type="nucleotide sequence ID" value="NZ_FQZT01000006.1"/>
</dbReference>
<dbReference type="InterPro" id="IPR036388">
    <property type="entry name" value="WH-like_DNA-bd_sf"/>
</dbReference>
<dbReference type="InterPro" id="IPR016032">
    <property type="entry name" value="Sig_transdc_resp-reg_C-effctor"/>
</dbReference>
<dbReference type="OrthoDB" id="5398077at2"/>
<accession>A0A1M6I2S4</accession>
<dbReference type="PROSITE" id="PS00622">
    <property type="entry name" value="HTH_LUXR_1"/>
    <property type="match status" value="1"/>
</dbReference>
<evidence type="ECO:0000313" key="6">
    <source>
        <dbReference type="Proteomes" id="UP000184171"/>
    </source>
</evidence>
<dbReference type="AlphaFoldDB" id="A0A1M6I2S4"/>
<evidence type="ECO:0000256" key="1">
    <source>
        <dbReference type="ARBA" id="ARBA00023015"/>
    </source>
</evidence>
<keyword evidence="3" id="KW-0804">Transcription</keyword>
<evidence type="ECO:0000256" key="3">
    <source>
        <dbReference type="ARBA" id="ARBA00023163"/>
    </source>
</evidence>
<dbReference type="GO" id="GO:0006355">
    <property type="term" value="P:regulation of DNA-templated transcription"/>
    <property type="evidence" value="ECO:0007669"/>
    <property type="project" value="InterPro"/>
</dbReference>
<keyword evidence="2" id="KW-0238">DNA-binding</keyword>
<keyword evidence="6" id="KW-1185">Reference proteome</keyword>
<dbReference type="Gene3D" id="1.10.10.10">
    <property type="entry name" value="Winged helix-like DNA-binding domain superfamily/Winged helix DNA-binding domain"/>
    <property type="match status" value="1"/>
</dbReference>
<dbReference type="SUPFAM" id="SSF46894">
    <property type="entry name" value="C-terminal effector domain of the bipartite response regulators"/>
    <property type="match status" value="1"/>
</dbReference>
<dbReference type="InterPro" id="IPR000792">
    <property type="entry name" value="Tscrpt_reg_LuxR_C"/>
</dbReference>
<dbReference type="SMART" id="SM00421">
    <property type="entry name" value="HTH_LUXR"/>
    <property type="match status" value="1"/>
</dbReference>
<dbReference type="Gene3D" id="3.40.50.2300">
    <property type="match status" value="1"/>
</dbReference>
<sequence>MSIEMKGGHCGDCCYKGHQVKIVAKSRFLGEQISIFLQEHTGARCSVFDSLHELADGGCRHGNKPLILLEADKEHINLTERLCSEVSNMLKKDHLLAIFNTPKSARFEKDALICGVRGIFHEYDRAEDLIRGVCSITRGELWVSRKIMSECFIERQTASMQHIHATDPVLEALTSRQKTILSLIASGASNQKIADNLCISTHTVKTHIYNIFRKIDVPSRTQAALWAAKNL</sequence>
<dbReference type="Proteomes" id="UP000184171">
    <property type="component" value="Unassembled WGS sequence"/>
</dbReference>
<keyword evidence="1" id="KW-0805">Transcription regulation</keyword>